<keyword evidence="3" id="KW-0677">Repeat</keyword>
<dbReference type="InterPro" id="IPR043519">
    <property type="entry name" value="NT_sf"/>
</dbReference>
<keyword evidence="6 7" id="KW-0511">Multifunctional enzyme</keyword>
<feature type="compositionally biased region" description="Basic residues" evidence="8">
    <location>
        <begin position="276"/>
        <end position="294"/>
    </location>
</feature>
<evidence type="ECO:0000256" key="6">
    <source>
        <dbReference type="ARBA" id="ARBA00023268"/>
    </source>
</evidence>
<keyword evidence="5 7" id="KW-0460">Magnesium</keyword>
<evidence type="ECO:0000256" key="7">
    <source>
        <dbReference type="HAMAP-Rule" id="MF_00277"/>
    </source>
</evidence>
<comment type="function">
    <text evidence="7">Modifies, by uridylylation and deuridylylation, the PII regulatory proteins (GlnB and homologs), in response to the nitrogen status of the cell that GlnD senses through the glutamine level. Under low glutamine levels, catalyzes the conversion of the PII proteins and UTP to PII-UMP and PPi, while under higher glutamine levels, GlnD hydrolyzes PII-UMP to PII and UMP (deuridylylation). Thus, controls uridylylation state and activity of the PII proteins, and plays an important role in the regulation of nitrogen metabolism.</text>
</comment>
<dbReference type="EMBL" id="MLCF01000080">
    <property type="protein sequence ID" value="OIV36721.1"/>
    <property type="molecule type" value="Genomic_DNA"/>
</dbReference>
<evidence type="ECO:0000256" key="8">
    <source>
        <dbReference type="SAM" id="MobiDB-lite"/>
    </source>
</evidence>
<organism evidence="11 12">
    <name type="scientific">Mangrovactinospora gilvigrisea</name>
    <dbReference type="NCBI Taxonomy" id="1428644"/>
    <lineage>
        <taxon>Bacteria</taxon>
        <taxon>Bacillati</taxon>
        <taxon>Actinomycetota</taxon>
        <taxon>Actinomycetes</taxon>
        <taxon>Kitasatosporales</taxon>
        <taxon>Streptomycetaceae</taxon>
        <taxon>Mangrovactinospora</taxon>
    </lineage>
</organism>
<dbReference type="InterPro" id="IPR013546">
    <property type="entry name" value="PII_UdlTrfase/GS_AdlTrfase"/>
</dbReference>
<evidence type="ECO:0000259" key="9">
    <source>
        <dbReference type="PROSITE" id="PS51671"/>
    </source>
</evidence>
<evidence type="ECO:0000259" key="10">
    <source>
        <dbReference type="PROSITE" id="PS51831"/>
    </source>
</evidence>
<evidence type="ECO:0000256" key="5">
    <source>
        <dbReference type="ARBA" id="ARBA00022842"/>
    </source>
</evidence>
<dbReference type="Proteomes" id="UP000243342">
    <property type="component" value="Unassembled WGS sequence"/>
</dbReference>
<keyword evidence="4 7" id="KW-0378">Hydrolase</keyword>
<feature type="domain" description="ACT" evidence="9">
    <location>
        <begin position="714"/>
        <end position="796"/>
    </location>
</feature>
<dbReference type="Pfam" id="PF01966">
    <property type="entry name" value="HD"/>
    <property type="match status" value="1"/>
</dbReference>
<accession>A0A1J7BTD7</accession>
<dbReference type="PROSITE" id="PS51671">
    <property type="entry name" value="ACT"/>
    <property type="match status" value="1"/>
</dbReference>
<dbReference type="NCBIfam" id="NF002895">
    <property type="entry name" value="PRK03381.1"/>
    <property type="match status" value="1"/>
</dbReference>
<dbReference type="STRING" id="1428644.BIV57_14795"/>
<keyword evidence="12" id="KW-1185">Reference proteome</keyword>
<comment type="caution">
    <text evidence="11">The sequence shown here is derived from an EMBL/GenBank/DDBJ whole genome shotgun (WGS) entry which is preliminary data.</text>
</comment>
<dbReference type="GO" id="GO:0008081">
    <property type="term" value="F:phosphoric diester hydrolase activity"/>
    <property type="evidence" value="ECO:0007669"/>
    <property type="project" value="UniProtKB-UniRule"/>
</dbReference>
<comment type="catalytic activity">
    <reaction evidence="7">
        <text>[protein-PII]-uridylyl-L-tyrosine + H2O = [protein-PII]-L-tyrosine + UMP + H(+)</text>
        <dbReference type="Rhea" id="RHEA:48600"/>
        <dbReference type="Rhea" id="RHEA-COMP:12147"/>
        <dbReference type="Rhea" id="RHEA-COMP:12148"/>
        <dbReference type="ChEBI" id="CHEBI:15377"/>
        <dbReference type="ChEBI" id="CHEBI:15378"/>
        <dbReference type="ChEBI" id="CHEBI:46858"/>
        <dbReference type="ChEBI" id="CHEBI:57865"/>
        <dbReference type="ChEBI" id="CHEBI:90602"/>
    </reaction>
</comment>
<evidence type="ECO:0000313" key="12">
    <source>
        <dbReference type="Proteomes" id="UP000243342"/>
    </source>
</evidence>
<dbReference type="CDD" id="cd04899">
    <property type="entry name" value="ACT_ACR-UUR-like_2"/>
    <property type="match status" value="1"/>
</dbReference>
<evidence type="ECO:0000256" key="4">
    <source>
        <dbReference type="ARBA" id="ARBA00022801"/>
    </source>
</evidence>
<sequence>MTPDGFREARAQLLKQGLPAERERLSLTALTDGWLQSLFEGPGALAAVGGYGRRELSPYSDLDVVLLLPKGAAPDAERLWYPIWDAGLALDHSVRTPAEAAALAGEDIKVALGLLDVRHLAGDPALTESVRTRVLADWRADAPRRLPELRDLGRERAARHGELMYLLEPDLKEARGGLRDLTALRAVAASWTADAPHDGLREAAAVLHDTRRALHRATDRATDRLARADRDGVAAELGLLDGETLLRRVYEAGRTVAYAADVTWREVGRVLDTRRGGRAGRAGRHSLGLRRRRGGPVPHPGQPLAEGVAEQDGEAVLAAGVRPERDPVLPLRAAAAAAQAGLPLSPHAAARLADCPPLPVPWPDEAREALLALLGAGPDALQVWEALEARRLVSRMLPDWERVRCRPHSSPLHRWTVDRHLLETAAHAAARTRRVHRPDLLLAAALLHDMGRGWPGDHAVAGETIARDMAGRMGFGKEDADVLARLVRHHLLLLTTGSRRDPEDPATLAPVVEAVGDAGTLELLHVLTEADALATGPEVWTDWRAQQVDALVERVGAVLAGDAPPPPAETVGAEEERLAVEAARTGEPVLTVRPGSEGAPSAEILLAGPDTDGFAAIAAGVLALHRVAVRAAAADVIDPLGQGPVAVLAWTVAADRGTLPAAARLRQDLVRALGGGLKLESRLAKRDEAARTPRPGFPEPRAVAVPGASATATVLEVRAHDGPGLLHRIGLALGAAGVRIQRARVSTFGADAVDTFYVLDPDGAPLSPEAAKAAAATVERELRGAPGARGGRGEPRESRTRA</sequence>
<comment type="similarity">
    <text evidence="7">Belongs to the GlnD family.</text>
</comment>
<dbReference type="GO" id="GO:0006808">
    <property type="term" value="P:regulation of nitrogen utilization"/>
    <property type="evidence" value="ECO:0007669"/>
    <property type="project" value="UniProtKB-UniRule"/>
</dbReference>
<dbReference type="SMART" id="SM00471">
    <property type="entry name" value="HDc"/>
    <property type="match status" value="1"/>
</dbReference>
<evidence type="ECO:0000256" key="2">
    <source>
        <dbReference type="ARBA" id="ARBA00022695"/>
    </source>
</evidence>
<dbReference type="EC" id="2.7.7.59" evidence="7"/>
<comment type="domain">
    <text evidence="7">Has four distinct domains: an N-terminal nucleotidyltransferase (NT) domain responsible for UTase activity, a central HD domain that encodes UR activity, and two C-terminal ACT domains that seem to have a role in glutamine sensing.</text>
</comment>
<dbReference type="SUPFAM" id="SSF55021">
    <property type="entry name" value="ACT-like"/>
    <property type="match status" value="1"/>
</dbReference>
<proteinExistence type="inferred from homology"/>
<evidence type="ECO:0000256" key="3">
    <source>
        <dbReference type="ARBA" id="ARBA00022737"/>
    </source>
</evidence>
<dbReference type="GO" id="GO:0008773">
    <property type="term" value="F:[protein-PII] uridylyltransferase activity"/>
    <property type="evidence" value="ECO:0007669"/>
    <property type="project" value="UniProtKB-UniRule"/>
</dbReference>
<feature type="region of interest" description="Uridylyltransferase" evidence="7">
    <location>
        <begin position="1"/>
        <end position="303"/>
    </location>
</feature>
<protein>
    <recommendedName>
        <fullName evidence="7">Bifunctional uridylyltransferase/uridylyl-removing enzyme</fullName>
        <shortName evidence="7">UTase/UR</shortName>
    </recommendedName>
    <alternativeName>
        <fullName evidence="7">Bifunctional [protein-PII] modification enzyme</fullName>
    </alternativeName>
    <alternativeName>
        <fullName evidence="7">Bifunctional nitrogen sensor protein</fullName>
    </alternativeName>
    <domain>
        <recommendedName>
            <fullName evidence="7">[Protein-PII] uridylyltransferase</fullName>
            <shortName evidence="7">PII uridylyltransferase</shortName>
            <shortName evidence="7">UTase</shortName>
            <ecNumber evidence="7">2.7.7.59</ecNumber>
        </recommendedName>
    </domain>
    <domain>
        <recommendedName>
            <fullName evidence="7">[Protein-PII]-UMP uridylyl-removing enzyme</fullName>
            <shortName evidence="7">UR</shortName>
            <ecNumber evidence="7">3.1.4.-</ecNumber>
        </recommendedName>
    </domain>
</protein>
<dbReference type="InterPro" id="IPR010043">
    <property type="entry name" value="UTase/UR"/>
</dbReference>
<comment type="cofactor">
    <cofactor evidence="7">
        <name>Mg(2+)</name>
        <dbReference type="ChEBI" id="CHEBI:18420"/>
    </cofactor>
</comment>
<feature type="region of interest" description="Disordered" evidence="8">
    <location>
        <begin position="770"/>
        <end position="802"/>
    </location>
</feature>
<evidence type="ECO:0000256" key="1">
    <source>
        <dbReference type="ARBA" id="ARBA00022679"/>
    </source>
</evidence>
<dbReference type="SUPFAM" id="SSF109604">
    <property type="entry name" value="HD-domain/PDEase-like"/>
    <property type="match status" value="1"/>
</dbReference>
<keyword evidence="2 7" id="KW-0548">Nucleotidyltransferase</keyword>
<comment type="catalytic activity">
    <reaction evidence="7">
        <text>[protein-PII]-L-tyrosine + UTP = [protein-PII]-uridylyl-L-tyrosine + diphosphate</text>
        <dbReference type="Rhea" id="RHEA:13673"/>
        <dbReference type="Rhea" id="RHEA-COMP:12147"/>
        <dbReference type="Rhea" id="RHEA-COMP:12148"/>
        <dbReference type="ChEBI" id="CHEBI:33019"/>
        <dbReference type="ChEBI" id="CHEBI:46398"/>
        <dbReference type="ChEBI" id="CHEBI:46858"/>
        <dbReference type="ChEBI" id="CHEBI:90602"/>
        <dbReference type="EC" id="2.7.7.59"/>
    </reaction>
</comment>
<dbReference type="Gene3D" id="1.10.3090.10">
    <property type="entry name" value="cca-adding enzyme, domain 2"/>
    <property type="match status" value="1"/>
</dbReference>
<name>A0A1J7BTD7_9ACTN</name>
<dbReference type="InterPro" id="IPR003607">
    <property type="entry name" value="HD/PDEase_dom"/>
</dbReference>
<feature type="compositionally biased region" description="Basic and acidic residues" evidence="8">
    <location>
        <begin position="791"/>
        <end position="802"/>
    </location>
</feature>
<dbReference type="RefSeq" id="WP_071657326.1">
    <property type="nucleotide sequence ID" value="NZ_MLCF01000080.1"/>
</dbReference>
<dbReference type="PROSITE" id="PS51831">
    <property type="entry name" value="HD"/>
    <property type="match status" value="1"/>
</dbReference>
<dbReference type="EC" id="3.1.4.-" evidence="7"/>
<dbReference type="OrthoDB" id="9758038at2"/>
<dbReference type="AlphaFoldDB" id="A0A1J7BTD7"/>
<dbReference type="InterPro" id="IPR006674">
    <property type="entry name" value="HD_domain"/>
</dbReference>
<dbReference type="PANTHER" id="PTHR47320">
    <property type="entry name" value="BIFUNCTIONAL URIDYLYLTRANSFERASE/URIDYLYL-REMOVING ENZYME"/>
    <property type="match status" value="1"/>
</dbReference>
<dbReference type="Pfam" id="PF08335">
    <property type="entry name" value="GlnD_UR_UTase"/>
    <property type="match status" value="1"/>
</dbReference>
<gene>
    <name evidence="7" type="primary">glnD</name>
    <name evidence="11" type="ORF">BIV57_14795</name>
</gene>
<feature type="region of interest" description="Disordered" evidence="8">
    <location>
        <begin position="275"/>
        <end position="309"/>
    </location>
</feature>
<dbReference type="PIRSF" id="PIRSF006288">
    <property type="entry name" value="PII_uridyltransf"/>
    <property type="match status" value="1"/>
</dbReference>
<feature type="domain" description="HD" evidence="10">
    <location>
        <begin position="417"/>
        <end position="524"/>
    </location>
</feature>
<reference evidence="11 12" key="1">
    <citation type="submission" date="2016-10" db="EMBL/GenBank/DDBJ databases">
        <title>Genome sequence of Streptomyces gilvigriseus MUSC 26.</title>
        <authorList>
            <person name="Lee L.-H."/>
            <person name="Ser H.-L."/>
        </authorList>
    </citation>
    <scope>NUCLEOTIDE SEQUENCE [LARGE SCALE GENOMIC DNA]</scope>
    <source>
        <strain evidence="11 12">MUSC 26</strain>
    </source>
</reference>
<dbReference type="InterPro" id="IPR002912">
    <property type="entry name" value="ACT_dom"/>
</dbReference>
<comment type="caution">
    <text evidence="7">Lacks conserved residue(s) required for the propagation of feature annotation.</text>
</comment>
<dbReference type="HAMAP" id="MF_00277">
    <property type="entry name" value="PII_uridylyl_transf"/>
    <property type="match status" value="1"/>
</dbReference>
<dbReference type="PANTHER" id="PTHR47320:SF1">
    <property type="entry name" value="BIFUNCTIONAL URIDYLYLTRANSFERASE_URIDYLYL-REMOVING ENZYME"/>
    <property type="match status" value="1"/>
</dbReference>
<comment type="activity regulation">
    <text evidence="7">Uridylyltransferase (UTase) activity is inhibited by glutamine, while glutamine activates uridylyl-removing (UR) activity.</text>
</comment>
<dbReference type="SUPFAM" id="SSF81301">
    <property type="entry name" value="Nucleotidyltransferase"/>
    <property type="match status" value="1"/>
</dbReference>
<keyword evidence="1 7" id="KW-0808">Transferase</keyword>
<dbReference type="CDD" id="cd05401">
    <property type="entry name" value="NT_GlnE_GlnD_like"/>
    <property type="match status" value="1"/>
</dbReference>
<dbReference type="InterPro" id="IPR045865">
    <property type="entry name" value="ACT-like_dom_sf"/>
</dbReference>
<evidence type="ECO:0000313" key="11">
    <source>
        <dbReference type="EMBL" id="OIV36721.1"/>
    </source>
</evidence>